<dbReference type="OrthoDB" id="5295931at2"/>
<dbReference type="Pfam" id="PF10048">
    <property type="entry name" value="DUF2282"/>
    <property type="match status" value="1"/>
</dbReference>
<dbReference type="STRING" id="1513793.SAMN06296036_12282"/>
<keyword evidence="1" id="KW-0732">Signal</keyword>
<accession>A0A1Y6CH32</accession>
<dbReference type="InterPro" id="IPR018740">
    <property type="entry name" value="DUF2282_membr"/>
</dbReference>
<sequence>MKKESLLFASMIGLGLSGLALAGSKPEWAKKGDTIVKCKGVAKKGKNDCGANGHACAGQAKVDNDPNEWVYVPSGLCEKIGGSVAKKVKVK</sequence>
<dbReference type="RefSeq" id="WP_132323439.1">
    <property type="nucleotide sequence ID" value="NZ_FWZT01000022.1"/>
</dbReference>
<dbReference type="Proteomes" id="UP000192907">
    <property type="component" value="Unassembled WGS sequence"/>
</dbReference>
<feature type="chain" id="PRO_5013187291" evidence="1">
    <location>
        <begin position="23"/>
        <end position="91"/>
    </location>
</feature>
<evidence type="ECO:0000313" key="2">
    <source>
        <dbReference type="EMBL" id="SMF64860.1"/>
    </source>
</evidence>
<dbReference type="AlphaFoldDB" id="A0A1Y6CH32"/>
<evidence type="ECO:0000256" key="1">
    <source>
        <dbReference type="SAM" id="SignalP"/>
    </source>
</evidence>
<keyword evidence="3" id="KW-1185">Reference proteome</keyword>
<name>A0A1Y6CH32_9BACT</name>
<organism evidence="2 3">
    <name type="scientific">Pseudobacteriovorax antillogorgiicola</name>
    <dbReference type="NCBI Taxonomy" id="1513793"/>
    <lineage>
        <taxon>Bacteria</taxon>
        <taxon>Pseudomonadati</taxon>
        <taxon>Bdellovibrionota</taxon>
        <taxon>Oligoflexia</taxon>
        <taxon>Oligoflexales</taxon>
        <taxon>Pseudobacteriovoracaceae</taxon>
        <taxon>Pseudobacteriovorax</taxon>
    </lineage>
</organism>
<protein>
    <submittedName>
        <fullName evidence="2">Uncharacterized membrane protein</fullName>
    </submittedName>
</protein>
<dbReference type="EMBL" id="FWZT01000022">
    <property type="protein sequence ID" value="SMF64860.1"/>
    <property type="molecule type" value="Genomic_DNA"/>
</dbReference>
<evidence type="ECO:0000313" key="3">
    <source>
        <dbReference type="Proteomes" id="UP000192907"/>
    </source>
</evidence>
<proteinExistence type="predicted"/>
<feature type="signal peptide" evidence="1">
    <location>
        <begin position="1"/>
        <end position="22"/>
    </location>
</feature>
<reference evidence="3" key="1">
    <citation type="submission" date="2017-04" db="EMBL/GenBank/DDBJ databases">
        <authorList>
            <person name="Varghese N."/>
            <person name="Submissions S."/>
        </authorList>
    </citation>
    <scope>NUCLEOTIDE SEQUENCE [LARGE SCALE GENOMIC DNA]</scope>
    <source>
        <strain evidence="3">RKEM611</strain>
    </source>
</reference>
<gene>
    <name evidence="2" type="ORF">SAMN06296036_12282</name>
</gene>